<dbReference type="Gene3D" id="2.60.40.10">
    <property type="entry name" value="Immunoglobulins"/>
    <property type="match status" value="2"/>
</dbReference>
<comment type="subcellular location">
    <subcellularLocation>
        <location evidence="1">Cell membrane</location>
        <topology evidence="1">Single-pass type I membrane protein</topology>
    </subcellularLocation>
</comment>
<keyword evidence="7 16" id="KW-1133">Transmembrane helix</keyword>
<dbReference type="GO" id="GO:1900182">
    <property type="term" value="P:positive regulation of protein localization to nucleus"/>
    <property type="evidence" value="ECO:0007669"/>
    <property type="project" value="Ensembl"/>
</dbReference>
<evidence type="ECO:0000256" key="16">
    <source>
        <dbReference type="SAM" id="Phobius"/>
    </source>
</evidence>
<feature type="region of interest" description="Disordered" evidence="15">
    <location>
        <begin position="408"/>
        <end position="481"/>
    </location>
</feature>
<dbReference type="FunFam" id="2.60.40.10:FF:000909">
    <property type="entry name" value="Interferon alpha/beta receptor 2"/>
    <property type="match status" value="1"/>
</dbReference>
<evidence type="ECO:0000256" key="15">
    <source>
        <dbReference type="SAM" id="MobiDB-lite"/>
    </source>
</evidence>
<evidence type="ECO:0000313" key="19">
    <source>
        <dbReference type="Ensembl" id="ENSLAFP00000011745.3"/>
    </source>
</evidence>
<evidence type="ECO:0000256" key="13">
    <source>
        <dbReference type="ARBA" id="ARBA00068670"/>
    </source>
</evidence>
<evidence type="ECO:0000256" key="4">
    <source>
        <dbReference type="ARBA" id="ARBA00022553"/>
    </source>
</evidence>
<comment type="function">
    <text evidence="12">Together with IFNAR1, forms the heterodimeric receptor for type I interferons (including interferons alpha, beta, epsilon, omega and kappa). Type I interferon binding activates the JAK-STAT signaling cascade, resulting in transcriptional activation or repression of interferon-regulated genes that encode the effectors of the interferon response. Mechanistically, type I interferon-binding brings the IFNAR1 and IFNAR2 subunits into close proximity with one another, driving their associated Janus kinases (JAKs) (TYK2 bound to IFNAR1 and JAK1 bound to IFNAR2) to cross-phosphorylate one another. The activated kinases phosphorylate specific tyrosine residues on the intracellular domains of IFNAR1 and IFNAR2, forming docking sites for the STAT transcription factors (STAT1, STAT2 and STAT). STAT proteins are then phosphorylated by the JAKs, promoting their translocation into the nucleus to regulate expression of interferon-regulated genes.</text>
</comment>
<dbReference type="Pfam" id="PF09294">
    <property type="entry name" value="Interfer-bind"/>
    <property type="match status" value="1"/>
</dbReference>
<dbReference type="OMA" id="DWQCTHA"/>
<dbReference type="AlphaFoldDB" id="G3TCF7"/>
<evidence type="ECO:0000259" key="17">
    <source>
        <dbReference type="Pfam" id="PF01108"/>
    </source>
</evidence>
<dbReference type="GO" id="GO:0019955">
    <property type="term" value="F:cytokine binding"/>
    <property type="evidence" value="ECO:0007669"/>
    <property type="project" value="Ensembl"/>
</dbReference>
<dbReference type="GO" id="GO:0035455">
    <property type="term" value="P:response to interferon-alpha"/>
    <property type="evidence" value="ECO:0007669"/>
    <property type="project" value="Ensembl"/>
</dbReference>
<keyword evidence="9" id="KW-1015">Disulfide bond</keyword>
<dbReference type="InterPro" id="IPR050650">
    <property type="entry name" value="Type-II_Cytokine-TF_Rcpt"/>
</dbReference>
<feature type="domain" description="Interferon/interleukin receptor" evidence="18">
    <location>
        <begin position="98"/>
        <end position="198"/>
    </location>
</feature>
<feature type="transmembrane region" description="Helical" evidence="16">
    <location>
        <begin position="239"/>
        <end position="259"/>
    </location>
</feature>
<dbReference type="PANTHER" id="PTHR20859">
    <property type="entry name" value="INTERFERON/INTERLEUKIN RECEPTOR"/>
    <property type="match status" value="1"/>
</dbReference>
<dbReference type="InterPro" id="IPR036116">
    <property type="entry name" value="FN3_sf"/>
</dbReference>
<evidence type="ECO:0000256" key="3">
    <source>
        <dbReference type="ARBA" id="ARBA00022475"/>
    </source>
</evidence>
<evidence type="ECO:0000256" key="12">
    <source>
        <dbReference type="ARBA" id="ARBA00057968"/>
    </source>
</evidence>
<gene>
    <name evidence="19" type="primary">IFNAR2</name>
</gene>
<dbReference type="Proteomes" id="UP000007646">
    <property type="component" value="Unassembled WGS sequence"/>
</dbReference>
<dbReference type="STRING" id="9785.ENSLAFP00000011745"/>
<dbReference type="GO" id="GO:0005886">
    <property type="term" value="C:plasma membrane"/>
    <property type="evidence" value="ECO:0007669"/>
    <property type="project" value="UniProtKB-SubCell"/>
</dbReference>
<evidence type="ECO:0000256" key="10">
    <source>
        <dbReference type="ARBA" id="ARBA00023170"/>
    </source>
</evidence>
<dbReference type="GO" id="GO:0035458">
    <property type="term" value="P:cellular response to interferon-beta"/>
    <property type="evidence" value="ECO:0007669"/>
    <property type="project" value="Ensembl"/>
</dbReference>
<dbReference type="SUPFAM" id="SSF49265">
    <property type="entry name" value="Fibronectin type III"/>
    <property type="match status" value="2"/>
</dbReference>
<dbReference type="GO" id="GO:0019901">
    <property type="term" value="F:protein kinase binding"/>
    <property type="evidence" value="ECO:0007669"/>
    <property type="project" value="Ensembl"/>
</dbReference>
<dbReference type="GeneTree" id="ENSGT00510000049322"/>
<evidence type="ECO:0000313" key="20">
    <source>
        <dbReference type="Proteomes" id="UP000007646"/>
    </source>
</evidence>
<proteinExistence type="inferred from homology"/>
<evidence type="ECO:0000256" key="8">
    <source>
        <dbReference type="ARBA" id="ARBA00023136"/>
    </source>
</evidence>
<keyword evidence="20" id="KW-1185">Reference proteome</keyword>
<keyword evidence="4" id="KW-0597">Phosphoprotein</keyword>
<dbReference type="GO" id="GO:0042018">
    <property type="term" value="F:interleukin-22 receptor activity"/>
    <property type="evidence" value="ECO:0007669"/>
    <property type="project" value="TreeGrafter"/>
</dbReference>
<dbReference type="GO" id="GO:0004905">
    <property type="term" value="F:type I interferon receptor activity"/>
    <property type="evidence" value="ECO:0007669"/>
    <property type="project" value="Ensembl"/>
</dbReference>
<keyword evidence="11" id="KW-0325">Glycoprotein</keyword>
<dbReference type="InterPro" id="IPR003961">
    <property type="entry name" value="FN3_dom"/>
</dbReference>
<dbReference type="InParanoid" id="G3TCF7"/>
<dbReference type="Ensembl" id="ENSLAFT00000014025.3">
    <property type="protein sequence ID" value="ENSLAFP00000011745.3"/>
    <property type="gene ID" value="ENSLAFG00000014030.3"/>
</dbReference>
<keyword evidence="10" id="KW-0675">Receptor</keyword>
<dbReference type="Pfam" id="PF01108">
    <property type="entry name" value="Tissue_fac"/>
    <property type="match status" value="1"/>
</dbReference>
<reference evidence="19 20" key="1">
    <citation type="submission" date="2009-06" db="EMBL/GenBank/DDBJ databases">
        <title>The Genome Sequence of Loxodonta africana (African elephant).</title>
        <authorList>
            <person name="Di Palma F."/>
            <person name="Heiman D."/>
            <person name="Young S."/>
            <person name="Johnson J."/>
            <person name="Lander E.S."/>
            <person name="Lindblad-Toh K."/>
        </authorList>
    </citation>
    <scope>NUCLEOTIDE SEQUENCE [LARGE SCALE GENOMIC DNA]</scope>
    <source>
        <strain evidence="19 20">Isolate ISIS603380</strain>
    </source>
</reference>
<dbReference type="InterPro" id="IPR015373">
    <property type="entry name" value="Interferon/interleukin_rcp_dom"/>
</dbReference>
<evidence type="ECO:0000259" key="18">
    <source>
        <dbReference type="Pfam" id="PF09294"/>
    </source>
</evidence>
<keyword evidence="8 16" id="KW-0472">Membrane</keyword>
<dbReference type="HOGENOM" id="CLU_040302_0_0_1"/>
<protein>
    <recommendedName>
        <fullName evidence="13">Interferon alpha/beta receptor 2</fullName>
    </recommendedName>
    <alternativeName>
        <fullName evidence="14">Type I interferon receptor 2</fullName>
    </alternativeName>
</protein>
<comment type="similarity">
    <text evidence="2">Belongs to the type II cytokine receptor family.</text>
</comment>
<sequence length="481" mass="54089">EKPCTLKITLRNFQSIFSWELKNHSIVPTHYTLWYTIMSKPEGMKMVEGCTNITRPFCDLTDLWNNMHETYIPRVVAFKGNTELVSCVDSIFLPLNMSFDPPDFEIVDSMGHINVIVKFPYNAPKISVDRLRRHLSLVIEQRSEEIVKKHKPKITGNVTGDFVYVLDKLIPNTNYCVSVYFEPKNLRAVIRSPLKCTLLPGLEPESSESAIIGGIVTVFLIATVFISSIVTLKRIGYIYLRYNLPDALVFFLHFVSWIFPEPPPLEAVDTVDVIYINRKKKVRDYNSDDETDSEDETAPRVSAGGYTRHGLITKLLTQASTSLSTSKESQLIDLDVGEDYLSEAEAEPPLVPEPSSGQSECASGPYDRRESELQDPFSEEDNSSTEGSGDRIIFNVNLNSVFVRALDNDDDGDVSPMLPEETVDLENPDEMESSFLIPREEGMPPPFPSTSEEHLESEDAPSEKSDSSESDVDIGDGYVMR</sequence>
<reference evidence="19" key="2">
    <citation type="submission" date="2025-08" db="UniProtKB">
        <authorList>
            <consortium name="Ensembl"/>
        </authorList>
    </citation>
    <scope>IDENTIFICATION</scope>
    <source>
        <strain evidence="19">Isolate ISIS603380</strain>
    </source>
</reference>
<evidence type="ECO:0000256" key="14">
    <source>
        <dbReference type="ARBA" id="ARBA00076545"/>
    </source>
</evidence>
<dbReference type="InterPro" id="IPR013783">
    <property type="entry name" value="Ig-like_fold"/>
</dbReference>
<reference evidence="19" key="3">
    <citation type="submission" date="2025-09" db="UniProtKB">
        <authorList>
            <consortium name="Ensembl"/>
        </authorList>
    </citation>
    <scope>IDENTIFICATION</scope>
    <source>
        <strain evidence="19">Isolate ISIS603380</strain>
    </source>
</reference>
<accession>G3TCF7</accession>
<dbReference type="GO" id="GO:0043235">
    <property type="term" value="C:receptor complex"/>
    <property type="evidence" value="ECO:0007669"/>
    <property type="project" value="Ensembl"/>
</dbReference>
<dbReference type="GO" id="GO:0007259">
    <property type="term" value="P:cell surface receptor signaling pathway via JAK-STAT"/>
    <property type="evidence" value="ECO:0007669"/>
    <property type="project" value="Ensembl"/>
</dbReference>
<feature type="compositionally biased region" description="Acidic residues" evidence="15">
    <location>
        <begin position="421"/>
        <end position="432"/>
    </location>
</feature>
<keyword evidence="3" id="KW-1003">Cell membrane</keyword>
<dbReference type="GO" id="GO:0005615">
    <property type="term" value="C:extracellular space"/>
    <property type="evidence" value="ECO:0007669"/>
    <property type="project" value="UniProtKB-ARBA"/>
</dbReference>
<dbReference type="GO" id="GO:0051607">
    <property type="term" value="P:defense response to virus"/>
    <property type="evidence" value="ECO:0007669"/>
    <property type="project" value="Ensembl"/>
</dbReference>
<evidence type="ECO:0000256" key="7">
    <source>
        <dbReference type="ARBA" id="ARBA00022989"/>
    </source>
</evidence>
<evidence type="ECO:0000256" key="6">
    <source>
        <dbReference type="ARBA" id="ARBA00022729"/>
    </source>
</evidence>
<feature type="domain" description="Fibronectin type-III" evidence="17">
    <location>
        <begin position="2"/>
        <end position="83"/>
    </location>
</feature>
<evidence type="ECO:0000256" key="1">
    <source>
        <dbReference type="ARBA" id="ARBA00004251"/>
    </source>
</evidence>
<evidence type="ECO:0000256" key="9">
    <source>
        <dbReference type="ARBA" id="ARBA00023157"/>
    </source>
</evidence>
<feature type="region of interest" description="Disordered" evidence="15">
    <location>
        <begin position="344"/>
        <end position="390"/>
    </location>
</feature>
<name>G3TCF7_LOXAF</name>
<feature type="transmembrane region" description="Helical" evidence="16">
    <location>
        <begin position="210"/>
        <end position="232"/>
    </location>
</feature>
<evidence type="ECO:0000256" key="2">
    <source>
        <dbReference type="ARBA" id="ARBA00005399"/>
    </source>
</evidence>
<dbReference type="GO" id="GO:0006357">
    <property type="term" value="P:regulation of transcription by RNA polymerase II"/>
    <property type="evidence" value="ECO:0007669"/>
    <property type="project" value="Ensembl"/>
</dbReference>
<feature type="region of interest" description="Disordered" evidence="15">
    <location>
        <begin position="285"/>
        <end position="304"/>
    </location>
</feature>
<organism evidence="19 20">
    <name type="scientific">Loxodonta africana</name>
    <name type="common">African elephant</name>
    <dbReference type="NCBI Taxonomy" id="9785"/>
    <lineage>
        <taxon>Eukaryota</taxon>
        <taxon>Metazoa</taxon>
        <taxon>Chordata</taxon>
        <taxon>Craniata</taxon>
        <taxon>Vertebrata</taxon>
        <taxon>Euteleostomi</taxon>
        <taxon>Mammalia</taxon>
        <taxon>Eutheria</taxon>
        <taxon>Afrotheria</taxon>
        <taxon>Proboscidea</taxon>
        <taxon>Elephantidae</taxon>
        <taxon>Loxodonta</taxon>
    </lineage>
</organism>
<dbReference type="FunCoup" id="G3TCF7">
    <property type="interactions" value="198"/>
</dbReference>
<dbReference type="eggNOG" id="ENOG502S60E">
    <property type="taxonomic scope" value="Eukaryota"/>
</dbReference>
<dbReference type="PANTHER" id="PTHR20859:SF84">
    <property type="entry name" value="INTERFERON ALPHA_BETA RECEPTOR 2"/>
    <property type="match status" value="1"/>
</dbReference>
<evidence type="ECO:0000256" key="5">
    <source>
        <dbReference type="ARBA" id="ARBA00022692"/>
    </source>
</evidence>
<evidence type="ECO:0000256" key="11">
    <source>
        <dbReference type="ARBA" id="ARBA00023180"/>
    </source>
</evidence>
<feature type="compositionally biased region" description="Acidic residues" evidence="15">
    <location>
        <begin position="287"/>
        <end position="296"/>
    </location>
</feature>
<keyword evidence="6" id="KW-0732">Signal</keyword>
<keyword evidence="5 16" id="KW-0812">Transmembrane</keyword>